<dbReference type="SMART" id="SM00558">
    <property type="entry name" value="JmjC"/>
    <property type="match status" value="1"/>
</dbReference>
<feature type="domain" description="JmjC" evidence="5">
    <location>
        <begin position="166"/>
        <end position="343"/>
    </location>
</feature>
<evidence type="ECO:0000313" key="6">
    <source>
        <dbReference type="EMBL" id="KAJ5556894.1"/>
    </source>
</evidence>
<sequence length="696" mass="80006">MALPPRATFEPFPTHLDVKELVGTTDNFVFAVRISYEAVDTLPREDFDNLVRYHVTMLGMPLVIEGFHEHLDKRLFSSRWLQKNGQSEQVRDLNRGINIHMGTSHYLKSLQRPTKPIFSPFCRTDQKLYLKDIDCPSDWQRSLERLIPPSLFYLNDGPKPYEGPGSRLTYLTEHLTTPSGEPIARSGDLMSCLPEEMRAQNLMCYIGPEGTYTPAHQEMCASLGHNIMVEASDGSIESGQPTQPGSSIWFMTETKERRIVSDYWASVLGHDIDLEDHFAQLNAWVGAPFKTYVVEQRPGDLILVPPLAAHQVWNRGTRTMKVAWNRTTVETLRMAMEEALPHARMVCRDEQYKNKAIVFYALERYSKLLREAPTADNPAKEQLWEDFQRLFKIFTEILLSESLSSTLPGEKGIELKWVEQFPWKHLRDRHEAWRRQIIDLKPFDKAHKAEFLVFTVARSRAARKSVAEICQEQLAVRPWVDPKNPTARKLKSISPPATDNDGRLMKKRKVQQKGAETGSCHMCRNIEPSWKLAACTSCHLKYCYAILYRAFDTSPQDAMARSHWLCPRCRKVCNCTPCQRDPAMKPHEPYHILLGHDTRKIADPRSVESLVTLRLPNLKWLPSLEENSQRRLRQRMDEIEQNGVKMRNDRAIVMDTRLQDSLNENTAQHSLGYIPIDPALELETGFTNSSQNALKA</sequence>
<comment type="caution">
    <text evidence="6">The sequence shown here is derived from an EMBL/GenBank/DDBJ whole genome shotgun (WGS) entry which is preliminary data.</text>
</comment>
<evidence type="ECO:0000256" key="2">
    <source>
        <dbReference type="ARBA" id="ARBA00023015"/>
    </source>
</evidence>
<evidence type="ECO:0000256" key="4">
    <source>
        <dbReference type="ARBA" id="ARBA00023242"/>
    </source>
</evidence>
<keyword evidence="3" id="KW-0804">Transcription</keyword>
<dbReference type="Pfam" id="PF02373">
    <property type="entry name" value="JmjC"/>
    <property type="match status" value="1"/>
</dbReference>
<reference evidence="6 7" key="1">
    <citation type="journal article" date="2023" name="IMA Fungus">
        <title>Comparative genomic study of the Penicillium genus elucidates a diverse pangenome and 15 lateral gene transfer events.</title>
        <authorList>
            <person name="Petersen C."/>
            <person name="Sorensen T."/>
            <person name="Nielsen M.R."/>
            <person name="Sondergaard T.E."/>
            <person name="Sorensen J.L."/>
            <person name="Fitzpatrick D.A."/>
            <person name="Frisvad J.C."/>
            <person name="Nielsen K.L."/>
        </authorList>
    </citation>
    <scope>NUCLEOTIDE SEQUENCE [LARGE SCALE GENOMIC DNA]</scope>
    <source>
        <strain evidence="6 7">IBT 35679</strain>
    </source>
</reference>
<evidence type="ECO:0000259" key="5">
    <source>
        <dbReference type="PROSITE" id="PS51184"/>
    </source>
</evidence>
<organism evidence="6 7">
    <name type="scientific">Penicillium frequentans</name>
    <dbReference type="NCBI Taxonomy" id="3151616"/>
    <lineage>
        <taxon>Eukaryota</taxon>
        <taxon>Fungi</taxon>
        <taxon>Dikarya</taxon>
        <taxon>Ascomycota</taxon>
        <taxon>Pezizomycotina</taxon>
        <taxon>Eurotiomycetes</taxon>
        <taxon>Eurotiomycetidae</taxon>
        <taxon>Eurotiales</taxon>
        <taxon>Aspergillaceae</taxon>
        <taxon>Penicillium</taxon>
    </lineage>
</organism>
<keyword evidence="4" id="KW-0539">Nucleus</keyword>
<keyword evidence="7" id="KW-1185">Reference proteome</keyword>
<evidence type="ECO:0000256" key="3">
    <source>
        <dbReference type="ARBA" id="ARBA00023163"/>
    </source>
</evidence>
<gene>
    <name evidence="6" type="ORF">N7494_000809</name>
</gene>
<evidence type="ECO:0000313" key="7">
    <source>
        <dbReference type="Proteomes" id="UP001220324"/>
    </source>
</evidence>
<dbReference type="Gene3D" id="2.60.120.650">
    <property type="entry name" value="Cupin"/>
    <property type="match status" value="1"/>
</dbReference>
<name>A0AAD6GJB2_9EURO</name>
<dbReference type="SUPFAM" id="SSF51197">
    <property type="entry name" value="Clavaminate synthase-like"/>
    <property type="match status" value="1"/>
</dbReference>
<proteinExistence type="predicted"/>
<dbReference type="InterPro" id="IPR003347">
    <property type="entry name" value="JmjC_dom"/>
</dbReference>
<evidence type="ECO:0000256" key="1">
    <source>
        <dbReference type="ARBA" id="ARBA00004123"/>
    </source>
</evidence>
<dbReference type="AlphaFoldDB" id="A0AAD6GJB2"/>
<dbReference type="GO" id="GO:0005634">
    <property type="term" value="C:nucleus"/>
    <property type="evidence" value="ECO:0007669"/>
    <property type="project" value="UniProtKB-SubCell"/>
</dbReference>
<dbReference type="Proteomes" id="UP001220324">
    <property type="component" value="Unassembled WGS sequence"/>
</dbReference>
<dbReference type="InterPro" id="IPR018866">
    <property type="entry name" value="Znf-4CXXC_R1"/>
</dbReference>
<dbReference type="EMBL" id="JAQIZZ010000001">
    <property type="protein sequence ID" value="KAJ5556894.1"/>
    <property type="molecule type" value="Genomic_DNA"/>
</dbReference>
<keyword evidence="2" id="KW-0805">Transcription regulation</keyword>
<dbReference type="Pfam" id="PF10497">
    <property type="entry name" value="zf-4CXXC_R1"/>
    <property type="match status" value="1"/>
</dbReference>
<dbReference type="PROSITE" id="PS51184">
    <property type="entry name" value="JMJC"/>
    <property type="match status" value="1"/>
</dbReference>
<comment type="subcellular location">
    <subcellularLocation>
        <location evidence="1">Nucleus</location>
    </subcellularLocation>
</comment>
<accession>A0AAD6GJB2</accession>
<protein>
    <recommendedName>
        <fullName evidence="5">JmjC domain-containing protein</fullName>
    </recommendedName>
</protein>